<dbReference type="Proteomes" id="UP001164746">
    <property type="component" value="Chromosome 4"/>
</dbReference>
<keyword evidence="3" id="KW-1185">Reference proteome</keyword>
<reference evidence="2" key="1">
    <citation type="submission" date="2022-11" db="EMBL/GenBank/DDBJ databases">
        <title>Centuries of genome instability and evolution in soft-shell clam transmissible cancer (bioRxiv).</title>
        <authorList>
            <person name="Hart S.F.M."/>
            <person name="Yonemitsu M.A."/>
            <person name="Giersch R.M."/>
            <person name="Beal B.F."/>
            <person name="Arriagada G."/>
            <person name="Davis B.W."/>
            <person name="Ostrander E.A."/>
            <person name="Goff S.P."/>
            <person name="Metzger M.J."/>
        </authorList>
    </citation>
    <scope>NUCLEOTIDE SEQUENCE</scope>
    <source>
        <strain evidence="2">MELC-2E11</strain>
        <tissue evidence="2">Siphon/mantle</tissue>
    </source>
</reference>
<accession>A0ABY7DZF7</accession>
<evidence type="ECO:0000256" key="1">
    <source>
        <dbReference type="SAM" id="SignalP"/>
    </source>
</evidence>
<evidence type="ECO:0000313" key="3">
    <source>
        <dbReference type="Proteomes" id="UP001164746"/>
    </source>
</evidence>
<keyword evidence="1" id="KW-0732">Signal</keyword>
<feature type="signal peptide" evidence="1">
    <location>
        <begin position="1"/>
        <end position="21"/>
    </location>
</feature>
<protein>
    <submittedName>
        <fullName evidence="2">Uncharacterized protein</fullName>
    </submittedName>
</protein>
<feature type="chain" id="PRO_5047194691" evidence="1">
    <location>
        <begin position="22"/>
        <end position="189"/>
    </location>
</feature>
<proteinExistence type="predicted"/>
<dbReference type="EMBL" id="CP111015">
    <property type="protein sequence ID" value="WAR02409.1"/>
    <property type="molecule type" value="Genomic_DNA"/>
</dbReference>
<evidence type="ECO:0000313" key="2">
    <source>
        <dbReference type="EMBL" id="WAR02409.1"/>
    </source>
</evidence>
<gene>
    <name evidence="2" type="ORF">MAR_008967</name>
</gene>
<organism evidence="2 3">
    <name type="scientific">Mya arenaria</name>
    <name type="common">Soft-shell clam</name>
    <dbReference type="NCBI Taxonomy" id="6604"/>
    <lineage>
        <taxon>Eukaryota</taxon>
        <taxon>Metazoa</taxon>
        <taxon>Spiralia</taxon>
        <taxon>Lophotrochozoa</taxon>
        <taxon>Mollusca</taxon>
        <taxon>Bivalvia</taxon>
        <taxon>Autobranchia</taxon>
        <taxon>Heteroconchia</taxon>
        <taxon>Euheterodonta</taxon>
        <taxon>Imparidentia</taxon>
        <taxon>Neoheterodontei</taxon>
        <taxon>Myida</taxon>
        <taxon>Myoidea</taxon>
        <taxon>Myidae</taxon>
        <taxon>Mya</taxon>
    </lineage>
</organism>
<sequence>MSFAGLAVVVSAALMAFRGLAHNGGWEAGRVMVGDVVPRARGPEMDRVFLSIGYTQRTFLDVSAREISPANSCNTILALLSDDAQIPYGHRSLLKASYGFYELVDDSMKMFCRVPRFSPALRNFRGRGHRAETMRTPFERRTYTRASHEVRLSSARLVCDVSTDTLRLHLPSYDIVRAQSGVQRKTGIE</sequence>
<name>A0ABY7DZF7_MYAAR</name>